<dbReference type="AlphaFoldDB" id="A0A084AUC6"/>
<name>A0A084AUC6_STACB</name>
<reference evidence="2 3" key="1">
    <citation type="journal article" date="2014" name="BMC Genomics">
        <title>Comparative genome sequencing reveals chemotype-specific gene clusters in the toxigenic black mold Stachybotrys.</title>
        <authorList>
            <person name="Semeiks J."/>
            <person name="Borek D."/>
            <person name="Otwinowski Z."/>
            <person name="Grishin N.V."/>
        </authorList>
    </citation>
    <scope>NUCLEOTIDE SEQUENCE [LARGE SCALE GENOMIC DNA]</scope>
    <source>
        <strain evidence="3">CBS 109288 / IBT 7711</strain>
    </source>
</reference>
<evidence type="ECO:0000313" key="3">
    <source>
        <dbReference type="Proteomes" id="UP000028045"/>
    </source>
</evidence>
<proteinExistence type="predicted"/>
<accession>A0A084AUC6</accession>
<dbReference type="EMBL" id="KL648556">
    <property type="protein sequence ID" value="KEY68905.1"/>
    <property type="molecule type" value="Genomic_DNA"/>
</dbReference>
<protein>
    <submittedName>
        <fullName evidence="2">Uncharacterized protein</fullName>
    </submittedName>
</protein>
<dbReference type="HOGENOM" id="CLU_1856596_0_0_1"/>
<dbReference type="Proteomes" id="UP000028045">
    <property type="component" value="Unassembled WGS sequence"/>
</dbReference>
<evidence type="ECO:0000256" key="1">
    <source>
        <dbReference type="SAM" id="MobiDB-lite"/>
    </source>
</evidence>
<feature type="region of interest" description="Disordered" evidence="1">
    <location>
        <begin position="29"/>
        <end position="50"/>
    </location>
</feature>
<sequence length="138" mass="15586">MARQAPSPELPALPKQAWWMAWEVETPAVPMHGTDRDTPTSLGKIPRNQLPQGLGLRHVLPTLEGRMQDKSLDRLGDVFAHDIPKEREQRAGTGSLERRDQLRFLRLDILAVRVLPDGHLFPKRNAALAAAEQHHIFI</sequence>
<evidence type="ECO:0000313" key="2">
    <source>
        <dbReference type="EMBL" id="KEY68905.1"/>
    </source>
</evidence>
<keyword evidence="3" id="KW-1185">Reference proteome</keyword>
<organism evidence="2 3">
    <name type="scientific">Stachybotrys chartarum (strain CBS 109288 / IBT 7711)</name>
    <name type="common">Toxic black mold</name>
    <name type="synonym">Stilbospora chartarum</name>
    <dbReference type="NCBI Taxonomy" id="1280523"/>
    <lineage>
        <taxon>Eukaryota</taxon>
        <taxon>Fungi</taxon>
        <taxon>Dikarya</taxon>
        <taxon>Ascomycota</taxon>
        <taxon>Pezizomycotina</taxon>
        <taxon>Sordariomycetes</taxon>
        <taxon>Hypocreomycetidae</taxon>
        <taxon>Hypocreales</taxon>
        <taxon>Stachybotryaceae</taxon>
        <taxon>Stachybotrys</taxon>
    </lineage>
</organism>
<gene>
    <name evidence="2" type="ORF">S7711_10774</name>
</gene>